<accession>A0A388K7I3</accession>
<dbReference type="EMBL" id="BFEA01000068">
    <property type="protein sequence ID" value="GBG66012.1"/>
    <property type="molecule type" value="Genomic_DNA"/>
</dbReference>
<evidence type="ECO:0000313" key="2">
    <source>
        <dbReference type="Proteomes" id="UP000265515"/>
    </source>
</evidence>
<gene>
    <name evidence="1" type="ORF">CBR_g54991</name>
</gene>
<dbReference type="Proteomes" id="UP000265515">
    <property type="component" value="Unassembled WGS sequence"/>
</dbReference>
<protein>
    <recommendedName>
        <fullName evidence="3">Retrotransposon gag domain-containing protein</fullName>
    </recommendedName>
</protein>
<dbReference type="AlphaFoldDB" id="A0A388K7I3"/>
<evidence type="ECO:0008006" key="3">
    <source>
        <dbReference type="Google" id="ProtNLM"/>
    </source>
</evidence>
<reference evidence="1 2" key="1">
    <citation type="journal article" date="2018" name="Cell">
        <title>The Chara Genome: Secondary Complexity and Implications for Plant Terrestrialization.</title>
        <authorList>
            <person name="Nishiyama T."/>
            <person name="Sakayama H."/>
            <person name="Vries J.D."/>
            <person name="Buschmann H."/>
            <person name="Saint-Marcoux D."/>
            <person name="Ullrich K.K."/>
            <person name="Haas F.B."/>
            <person name="Vanderstraeten L."/>
            <person name="Becker D."/>
            <person name="Lang D."/>
            <person name="Vosolsobe S."/>
            <person name="Rombauts S."/>
            <person name="Wilhelmsson P.K.I."/>
            <person name="Janitza P."/>
            <person name="Kern R."/>
            <person name="Heyl A."/>
            <person name="Rumpler F."/>
            <person name="Villalobos L.I.A.C."/>
            <person name="Clay J.M."/>
            <person name="Skokan R."/>
            <person name="Toyoda A."/>
            <person name="Suzuki Y."/>
            <person name="Kagoshima H."/>
            <person name="Schijlen E."/>
            <person name="Tajeshwar N."/>
            <person name="Catarino B."/>
            <person name="Hetherington A.J."/>
            <person name="Saltykova A."/>
            <person name="Bonnot C."/>
            <person name="Breuninger H."/>
            <person name="Symeonidi A."/>
            <person name="Radhakrishnan G.V."/>
            <person name="Van Nieuwerburgh F."/>
            <person name="Deforce D."/>
            <person name="Chang C."/>
            <person name="Karol K.G."/>
            <person name="Hedrich R."/>
            <person name="Ulvskov P."/>
            <person name="Glockner G."/>
            <person name="Delwiche C.F."/>
            <person name="Petrasek J."/>
            <person name="Van de Peer Y."/>
            <person name="Friml J."/>
            <person name="Beilby M."/>
            <person name="Dolan L."/>
            <person name="Kohara Y."/>
            <person name="Sugano S."/>
            <person name="Fujiyama A."/>
            <person name="Delaux P.-M."/>
            <person name="Quint M."/>
            <person name="TheiBen G."/>
            <person name="Hagemann M."/>
            <person name="Harholt J."/>
            <person name="Dunand C."/>
            <person name="Zachgo S."/>
            <person name="Langdale J."/>
            <person name="Maumus F."/>
            <person name="Straeten D.V.D."/>
            <person name="Gould S.B."/>
            <person name="Rensing S.A."/>
        </authorList>
    </citation>
    <scope>NUCLEOTIDE SEQUENCE [LARGE SCALE GENOMIC DNA]</scope>
    <source>
        <strain evidence="1 2">S276</strain>
    </source>
</reference>
<sequence>MVEANSAGGGNMTTLDDLIETLDRRDPARGSVPKVETFLFKGERVLDWLELVEQTMVGVADAVKFQRILEYVYHGLHEEVKKVIMASNDGWSRFKDGMQRKYRLGDGLLTAADLEAVNRNDYTTVGTLTEDFKKKVRKVPRIPEEEQCAIFVGLFKSKEAQELTSKGGGGEKLTWATIDKGVQEGDLDEVHQFQMHGTGCGDYGSPRYEEGCVGCSIRIGDY</sequence>
<keyword evidence="2" id="KW-1185">Reference proteome</keyword>
<comment type="caution">
    <text evidence="1">The sequence shown here is derived from an EMBL/GenBank/DDBJ whole genome shotgun (WGS) entry which is preliminary data.</text>
</comment>
<dbReference type="Gramene" id="GBG66012">
    <property type="protein sequence ID" value="GBG66012"/>
    <property type="gene ID" value="CBR_g54991"/>
</dbReference>
<proteinExistence type="predicted"/>
<evidence type="ECO:0000313" key="1">
    <source>
        <dbReference type="EMBL" id="GBG66012.1"/>
    </source>
</evidence>
<name>A0A388K7I3_CHABU</name>
<organism evidence="1 2">
    <name type="scientific">Chara braunii</name>
    <name type="common">Braun's stonewort</name>
    <dbReference type="NCBI Taxonomy" id="69332"/>
    <lineage>
        <taxon>Eukaryota</taxon>
        <taxon>Viridiplantae</taxon>
        <taxon>Streptophyta</taxon>
        <taxon>Charophyceae</taxon>
        <taxon>Charales</taxon>
        <taxon>Characeae</taxon>
        <taxon>Chara</taxon>
    </lineage>
</organism>